<feature type="region of interest" description="Disordered" evidence="1">
    <location>
        <begin position="87"/>
        <end position="123"/>
    </location>
</feature>
<dbReference type="AlphaFoldDB" id="A0A7R8WPD2"/>
<keyword evidence="2" id="KW-0812">Transmembrane</keyword>
<gene>
    <name evidence="3" type="ORF">CTOB1V02_LOCUS12485</name>
</gene>
<dbReference type="EMBL" id="OB669423">
    <property type="protein sequence ID" value="CAD7234669.1"/>
    <property type="molecule type" value="Genomic_DNA"/>
</dbReference>
<keyword evidence="2" id="KW-1133">Transmembrane helix</keyword>
<reference evidence="3" key="1">
    <citation type="submission" date="2020-11" db="EMBL/GenBank/DDBJ databases">
        <authorList>
            <person name="Tran Van P."/>
        </authorList>
    </citation>
    <scope>NUCLEOTIDE SEQUENCE</scope>
</reference>
<evidence type="ECO:0000256" key="2">
    <source>
        <dbReference type="SAM" id="Phobius"/>
    </source>
</evidence>
<proteinExistence type="predicted"/>
<name>A0A7R8WPD2_9CRUS</name>
<evidence type="ECO:0000256" key="1">
    <source>
        <dbReference type="SAM" id="MobiDB-lite"/>
    </source>
</evidence>
<keyword evidence="2" id="KW-0472">Membrane</keyword>
<feature type="transmembrane region" description="Helical" evidence="2">
    <location>
        <begin position="51"/>
        <end position="77"/>
    </location>
</feature>
<accession>A0A7R8WPD2</accession>
<sequence>MSGTGPGGPFPGVPLTPGPDPCRLNPPVPVWCRKEWPFVDREIDGLKQRSMILGICAAGLVCYGCVTMTILLGSLAFCNTTRMSVIPKRQDKTRSQDKTRPQDKTRLKDKTRPHTRGAAAGKAETILELESGVTSRGNTFQMKSSVRTS</sequence>
<protein>
    <submittedName>
        <fullName evidence="3">Uncharacterized protein</fullName>
    </submittedName>
</protein>
<feature type="non-terminal residue" evidence="3">
    <location>
        <position position="1"/>
    </location>
</feature>
<feature type="compositionally biased region" description="Basic and acidic residues" evidence="1">
    <location>
        <begin position="88"/>
        <end position="112"/>
    </location>
</feature>
<evidence type="ECO:0000313" key="3">
    <source>
        <dbReference type="EMBL" id="CAD7234669.1"/>
    </source>
</evidence>
<organism evidence="3">
    <name type="scientific">Cyprideis torosa</name>
    <dbReference type="NCBI Taxonomy" id="163714"/>
    <lineage>
        <taxon>Eukaryota</taxon>
        <taxon>Metazoa</taxon>
        <taxon>Ecdysozoa</taxon>
        <taxon>Arthropoda</taxon>
        <taxon>Crustacea</taxon>
        <taxon>Oligostraca</taxon>
        <taxon>Ostracoda</taxon>
        <taxon>Podocopa</taxon>
        <taxon>Podocopida</taxon>
        <taxon>Cytherocopina</taxon>
        <taxon>Cytheroidea</taxon>
        <taxon>Cytherideidae</taxon>
        <taxon>Cyprideis</taxon>
    </lineage>
</organism>